<evidence type="ECO:0000256" key="1">
    <source>
        <dbReference type="SAM" id="Phobius"/>
    </source>
</evidence>
<proteinExistence type="predicted"/>
<dbReference type="InterPro" id="IPR013879">
    <property type="entry name" value="DUF1761"/>
</dbReference>
<feature type="transmembrane region" description="Helical" evidence="1">
    <location>
        <begin position="51"/>
        <end position="69"/>
    </location>
</feature>
<dbReference type="RefSeq" id="WP_086451058.1">
    <property type="nucleotide sequence ID" value="NZ_MSPP01000002.1"/>
</dbReference>
<dbReference type="OrthoDB" id="344736at2"/>
<comment type="caution">
    <text evidence="2">The sequence shown here is derived from an EMBL/GenBank/DDBJ whole genome shotgun (WGS) entry which is preliminary data.</text>
</comment>
<reference evidence="2 3" key="1">
    <citation type="submission" date="2016-12" db="EMBL/GenBank/DDBJ databases">
        <title>The draft genome sequence of HSLHS2.</title>
        <authorList>
            <person name="Hu D."/>
            <person name="Wang L."/>
            <person name="Shao Z."/>
        </authorList>
    </citation>
    <scope>NUCLEOTIDE SEQUENCE [LARGE SCALE GENOMIC DNA]</scope>
    <source>
        <strain evidence="2">MCCC 1A06712</strain>
    </source>
</reference>
<dbReference type="EMBL" id="MSPP01000002">
    <property type="protein sequence ID" value="OUD09723.1"/>
    <property type="molecule type" value="Genomic_DNA"/>
</dbReference>
<keyword evidence="1" id="KW-1133">Transmembrane helix</keyword>
<dbReference type="Proteomes" id="UP000194664">
    <property type="component" value="Unassembled WGS sequence"/>
</dbReference>
<keyword evidence="1" id="KW-0812">Transmembrane</keyword>
<name>A0A251X0M2_9RHOB</name>
<sequence>MEFLNVIVAAIAGFAFGAVWYMLLAEPWMAAAQIEKGADGKPKNSSDPKPYIMAMVAMIFVAGMMRHVFASSGVMTIGGGLISGLGIGAFFISPWIMINNAYGGRPFKLTLIDAGYAVFGCAVIGAVLNLF</sequence>
<evidence type="ECO:0000313" key="3">
    <source>
        <dbReference type="Proteomes" id="UP000194664"/>
    </source>
</evidence>
<keyword evidence="3" id="KW-1185">Reference proteome</keyword>
<accession>A0A251X0M2</accession>
<evidence type="ECO:0000313" key="2">
    <source>
        <dbReference type="EMBL" id="OUD09723.1"/>
    </source>
</evidence>
<dbReference type="AlphaFoldDB" id="A0A251X0M2"/>
<feature type="transmembrane region" description="Helical" evidence="1">
    <location>
        <begin position="109"/>
        <end position="128"/>
    </location>
</feature>
<keyword evidence="1" id="KW-0472">Membrane</keyword>
<feature type="transmembrane region" description="Helical" evidence="1">
    <location>
        <begin position="6"/>
        <end position="24"/>
    </location>
</feature>
<gene>
    <name evidence="2" type="ORF">BVC71_07775</name>
</gene>
<organism evidence="2 3">
    <name type="scientific">Marivivens niveibacter</name>
    <dbReference type="NCBI Taxonomy" id="1930667"/>
    <lineage>
        <taxon>Bacteria</taxon>
        <taxon>Pseudomonadati</taxon>
        <taxon>Pseudomonadota</taxon>
        <taxon>Alphaproteobacteria</taxon>
        <taxon>Rhodobacterales</taxon>
        <taxon>Paracoccaceae</taxon>
        <taxon>Marivivens group</taxon>
        <taxon>Marivivens</taxon>
    </lineage>
</organism>
<dbReference type="Pfam" id="PF08570">
    <property type="entry name" value="DUF1761"/>
    <property type="match status" value="1"/>
</dbReference>
<protein>
    <recommendedName>
        <fullName evidence="4">DUF1761 domain-containing protein</fullName>
    </recommendedName>
</protein>
<feature type="transmembrane region" description="Helical" evidence="1">
    <location>
        <begin position="75"/>
        <end position="97"/>
    </location>
</feature>
<evidence type="ECO:0008006" key="4">
    <source>
        <dbReference type="Google" id="ProtNLM"/>
    </source>
</evidence>